<dbReference type="PANTHER" id="PTHR12792:SF0">
    <property type="entry name" value="SEPARIN"/>
    <property type="match status" value="1"/>
</dbReference>
<reference evidence="1" key="1">
    <citation type="submission" date="2023-04" db="EMBL/GenBank/DDBJ databases">
        <title>Ambrosiozyma monospora NBRC 1965.</title>
        <authorList>
            <person name="Ichikawa N."/>
            <person name="Sato H."/>
            <person name="Tonouchi N."/>
        </authorList>
    </citation>
    <scope>NUCLEOTIDE SEQUENCE</scope>
    <source>
        <strain evidence="1">NBRC 1965</strain>
    </source>
</reference>
<dbReference type="Proteomes" id="UP001165063">
    <property type="component" value="Unassembled WGS sequence"/>
</dbReference>
<evidence type="ECO:0000313" key="2">
    <source>
        <dbReference type="Proteomes" id="UP001165063"/>
    </source>
</evidence>
<dbReference type="GO" id="GO:0005737">
    <property type="term" value="C:cytoplasm"/>
    <property type="evidence" value="ECO:0007669"/>
    <property type="project" value="TreeGrafter"/>
</dbReference>
<dbReference type="GO" id="GO:0072686">
    <property type="term" value="C:mitotic spindle"/>
    <property type="evidence" value="ECO:0007669"/>
    <property type="project" value="TreeGrafter"/>
</dbReference>
<proteinExistence type="predicted"/>
<dbReference type="AlphaFoldDB" id="A0A9W6T3S8"/>
<dbReference type="GO" id="GO:0005634">
    <property type="term" value="C:nucleus"/>
    <property type="evidence" value="ECO:0007669"/>
    <property type="project" value="InterPro"/>
</dbReference>
<keyword evidence="2" id="KW-1185">Reference proteome</keyword>
<dbReference type="PANTHER" id="PTHR12792">
    <property type="entry name" value="EXTRA SPINDLE POLES 1-RELATED"/>
    <property type="match status" value="1"/>
</dbReference>
<dbReference type="Pfam" id="PF03568">
    <property type="entry name" value="Separin_C"/>
    <property type="match status" value="1"/>
</dbReference>
<dbReference type="GO" id="GO:0004197">
    <property type="term" value="F:cysteine-type endopeptidase activity"/>
    <property type="evidence" value="ECO:0007669"/>
    <property type="project" value="InterPro"/>
</dbReference>
<comment type="caution">
    <text evidence="1">The sequence shown here is derived from an EMBL/GenBank/DDBJ whole genome shotgun (WGS) entry which is preliminary data.</text>
</comment>
<dbReference type="GO" id="GO:0044732">
    <property type="term" value="C:mitotic spindle pole body"/>
    <property type="evidence" value="ECO:0007669"/>
    <property type="project" value="TreeGrafter"/>
</dbReference>
<name>A0A9W6T3S8_AMBMO</name>
<accession>A0A9W6T3S8</accession>
<dbReference type="GO" id="GO:0006508">
    <property type="term" value="P:proteolysis"/>
    <property type="evidence" value="ECO:0007669"/>
    <property type="project" value="InterPro"/>
</dbReference>
<organism evidence="1 2">
    <name type="scientific">Ambrosiozyma monospora</name>
    <name type="common">Yeast</name>
    <name type="synonym">Endomycopsis monosporus</name>
    <dbReference type="NCBI Taxonomy" id="43982"/>
    <lineage>
        <taxon>Eukaryota</taxon>
        <taxon>Fungi</taxon>
        <taxon>Dikarya</taxon>
        <taxon>Ascomycota</taxon>
        <taxon>Saccharomycotina</taxon>
        <taxon>Pichiomycetes</taxon>
        <taxon>Pichiales</taxon>
        <taxon>Pichiaceae</taxon>
        <taxon>Ambrosiozyma</taxon>
    </lineage>
</organism>
<sequence>MITSMLPDNWIAVSIAYSHVSKSLLFTRYSHSLDPFTLQLPLTKSMSRMLGQNNFDFNDANDELVSIIQESKKTTSVEVTSTVKTSEDRAEWWGQRRALDSRLEKLLLNIESKWFGGFKGILGNTDIAKDEIESMKLKIGNIVTKSLSTMPHFNKVSGSFDSNDIDLYIIVLMLQLSMDDPRAAENVEDLTWISYALKSNLN</sequence>
<dbReference type="EMBL" id="BSXU01011153">
    <property type="protein sequence ID" value="GME74139.1"/>
    <property type="molecule type" value="Genomic_DNA"/>
</dbReference>
<dbReference type="GO" id="GO:0051307">
    <property type="term" value="P:meiotic chromosome separation"/>
    <property type="evidence" value="ECO:0007669"/>
    <property type="project" value="TreeGrafter"/>
</dbReference>
<protein>
    <submittedName>
        <fullName evidence="1">Unnamed protein product</fullName>
    </submittedName>
</protein>
<dbReference type="OrthoDB" id="10255632at2759"/>
<gene>
    <name evidence="1" type="ORF">Amon01_000943700</name>
</gene>
<evidence type="ECO:0000313" key="1">
    <source>
        <dbReference type="EMBL" id="GME74139.1"/>
    </source>
</evidence>
<dbReference type="InterPro" id="IPR005314">
    <property type="entry name" value="Peptidase_C50"/>
</dbReference>